<dbReference type="Gene3D" id="3.30.565.10">
    <property type="entry name" value="Histidine kinase-like ATPase, C-terminal domain"/>
    <property type="match status" value="1"/>
</dbReference>
<gene>
    <name evidence="2" type="ORF">Poly30_28860</name>
</gene>
<dbReference type="SMART" id="SM00387">
    <property type="entry name" value="HATPase_c"/>
    <property type="match status" value="1"/>
</dbReference>
<keyword evidence="2" id="KW-0418">Kinase</keyword>
<reference evidence="2 3" key="1">
    <citation type="submission" date="2019-02" db="EMBL/GenBank/DDBJ databases">
        <title>Deep-cultivation of Planctomycetes and their phenomic and genomic characterization uncovers novel biology.</title>
        <authorList>
            <person name="Wiegand S."/>
            <person name="Jogler M."/>
            <person name="Boedeker C."/>
            <person name="Pinto D."/>
            <person name="Vollmers J."/>
            <person name="Rivas-Marin E."/>
            <person name="Kohn T."/>
            <person name="Peeters S.H."/>
            <person name="Heuer A."/>
            <person name="Rast P."/>
            <person name="Oberbeckmann S."/>
            <person name="Bunk B."/>
            <person name="Jeske O."/>
            <person name="Meyerdierks A."/>
            <person name="Storesund J.E."/>
            <person name="Kallscheuer N."/>
            <person name="Luecker S."/>
            <person name="Lage O.M."/>
            <person name="Pohl T."/>
            <person name="Merkel B.J."/>
            <person name="Hornburger P."/>
            <person name="Mueller R.-W."/>
            <person name="Bruemmer F."/>
            <person name="Labrenz M."/>
            <person name="Spormann A.M."/>
            <person name="Op den Camp H."/>
            <person name="Overmann J."/>
            <person name="Amann R."/>
            <person name="Jetten M.S.M."/>
            <person name="Mascher T."/>
            <person name="Medema M.H."/>
            <person name="Devos D.P."/>
            <person name="Kaster A.-K."/>
            <person name="Ovreas L."/>
            <person name="Rohde M."/>
            <person name="Galperin M.Y."/>
            <person name="Jogler C."/>
        </authorList>
    </citation>
    <scope>NUCLEOTIDE SEQUENCE [LARGE SCALE GENOMIC DNA]</scope>
    <source>
        <strain evidence="2 3">Poly30</strain>
    </source>
</reference>
<dbReference type="OrthoDB" id="9785691at2"/>
<dbReference type="InterPro" id="IPR036890">
    <property type="entry name" value="HATPase_C_sf"/>
</dbReference>
<accession>A0A518ETG4</accession>
<dbReference type="GO" id="GO:0016301">
    <property type="term" value="F:kinase activity"/>
    <property type="evidence" value="ECO:0007669"/>
    <property type="project" value="UniProtKB-KW"/>
</dbReference>
<dbReference type="AlphaFoldDB" id="A0A518ETG4"/>
<dbReference type="RefSeq" id="WP_145198327.1">
    <property type="nucleotide sequence ID" value="NZ_CP036434.1"/>
</dbReference>
<protein>
    <submittedName>
        <fullName evidence="2">Histidine kinase-, DNA gyrase B-, and HSP90-like ATPase</fullName>
    </submittedName>
</protein>
<keyword evidence="3" id="KW-1185">Reference proteome</keyword>
<sequence>MRHPWHALTRLLTDGIGESTDSGGSLGEASLQEAWTEAAARMGLVRLVWWAERGDTEPSLAYPCLRSAVRSYPGPRRYRALSRSICGGEEEQSVEVDGAVLAAAALPGRLPPRAVLSELATLALALLRKHELIAERRRTQQRLAQADATAAAGHDLRNELTRALLFAGRGHAGDGAEVVRALGAARDLAQSALLPPLQHSYERAAELTTLGLVDLRILVTEEIRAAAAAARAPLGRVPSVRLKCPKRVNVLVHERTFRRAIRNATLNAMEAAVGRGSVSLLAKRLDSVTTSGHGVTLEIEDQGVGMSEQEVRRFLDPRGATVGDSAVADDLGGKPASTGLGTASLALALTASSIPLRVRSAPGVGTRLTFWLREIVDLRSPVQVVVDPDVRRARRRIEVLRKRFGAAWAVESAAAAAPLLRSEWTVQAPE</sequence>
<organism evidence="2 3">
    <name type="scientific">Saltatorellus ferox</name>
    <dbReference type="NCBI Taxonomy" id="2528018"/>
    <lineage>
        <taxon>Bacteria</taxon>
        <taxon>Pseudomonadati</taxon>
        <taxon>Planctomycetota</taxon>
        <taxon>Planctomycetia</taxon>
        <taxon>Planctomycetia incertae sedis</taxon>
        <taxon>Saltatorellus</taxon>
    </lineage>
</organism>
<dbReference type="Pfam" id="PF02518">
    <property type="entry name" value="HATPase_c"/>
    <property type="match status" value="1"/>
</dbReference>
<dbReference type="EMBL" id="CP036434">
    <property type="protein sequence ID" value="QDV07362.1"/>
    <property type="molecule type" value="Genomic_DNA"/>
</dbReference>
<name>A0A518ETG4_9BACT</name>
<keyword evidence="2" id="KW-0808">Transferase</keyword>
<dbReference type="InterPro" id="IPR003594">
    <property type="entry name" value="HATPase_dom"/>
</dbReference>
<evidence type="ECO:0000313" key="2">
    <source>
        <dbReference type="EMBL" id="QDV07362.1"/>
    </source>
</evidence>
<feature type="domain" description="Histidine kinase/HSP90-like ATPase" evidence="1">
    <location>
        <begin position="252"/>
        <end position="376"/>
    </location>
</feature>
<proteinExistence type="predicted"/>
<evidence type="ECO:0000259" key="1">
    <source>
        <dbReference type="SMART" id="SM00387"/>
    </source>
</evidence>
<dbReference type="Proteomes" id="UP000320390">
    <property type="component" value="Chromosome"/>
</dbReference>
<dbReference type="SUPFAM" id="SSF55874">
    <property type="entry name" value="ATPase domain of HSP90 chaperone/DNA topoisomerase II/histidine kinase"/>
    <property type="match status" value="1"/>
</dbReference>
<evidence type="ECO:0000313" key="3">
    <source>
        <dbReference type="Proteomes" id="UP000320390"/>
    </source>
</evidence>